<evidence type="ECO:0000313" key="12">
    <source>
        <dbReference type="Proteomes" id="UP000310636"/>
    </source>
</evidence>
<sequence>MRRPAVPVQLLCAAAMGVRREEATAAMLSEKKQHRLFIVTMVLMTIYLLWRMIFTLPWDRSIWNIIFGMLLLSAETITVLTTFELFLQKMQKKNSQLEFPDVPHEFFPHVDVFIATHNEPVDLLYKTVNACTFMDYPDKTKVHIYLCDDGGRREVEELAEQFGIGYLGFPGNKDAKSGNLNNALSKTTSPLIATFDADMIPQHTFLMKTVPYFLLVDYERIDGEWRLRQERKRSTRVKIGLVQTPQSFYNPDLFQFNLYAEQDIPNEQDFFSREVNILRNASNAVSYTGSNTVLARRAMEEIGGFPLNTITEDFETSIRMQQAGFITYATDEVQAAGLTTTTVPSMVKQRVRWARGIIQSLQNTRAIFSRKLPMATRITYLSSFLYWWSFFNRLVFIMAPILFALFDFQLVNTGFVEILIFWLPSYFCYSMSMRYLSSNIRNQRWSQVIDTIFMPYLIWPVVLETLHLREKKFKVTNKSKTAGRQWVKSLAYALPHLLLLGLSVAALLRYVNGKYGIALLYSSIIIFWLIHNMISLCYSLFFMVGRRSYRESERIRANEEVIIHERKSAATYAARSVDVSEHGIAFYVPQPIYLPTEAEVALIVRTARYETNLEASIVYVKKDGDGWRYSAKVRPVQEADKRQWMQIIYDRKHSLPEQMNLWGTAYDDMTRNLQKRMSQPSADKRKTPRILLDCPIELTNGERCTLRSFNYLFFSVTGLNESTEAGTPVAFRTRSMIEVRLRYTGKKTTNGQELLLAIDNMDEIVERGQLNQLLNDLTPSLSAIG</sequence>
<feature type="transmembrane region" description="Helical" evidence="9">
    <location>
        <begin position="517"/>
        <end position="544"/>
    </location>
</feature>
<evidence type="ECO:0000256" key="5">
    <source>
        <dbReference type="ARBA" id="ARBA00022679"/>
    </source>
</evidence>
<evidence type="ECO:0000256" key="6">
    <source>
        <dbReference type="ARBA" id="ARBA00022692"/>
    </source>
</evidence>
<feature type="transmembrane region" description="Helical" evidence="9">
    <location>
        <begin position="489"/>
        <end position="511"/>
    </location>
</feature>
<dbReference type="InterPro" id="IPR029044">
    <property type="entry name" value="Nucleotide-diphossugar_trans"/>
</dbReference>
<keyword evidence="4" id="KW-0328">Glycosyltransferase</keyword>
<proteinExistence type="predicted"/>
<evidence type="ECO:0000256" key="9">
    <source>
        <dbReference type="SAM" id="Phobius"/>
    </source>
</evidence>
<dbReference type="Proteomes" id="UP000310636">
    <property type="component" value="Unassembled WGS sequence"/>
</dbReference>
<gene>
    <name evidence="11" type="ORF">E6C55_26540</name>
</gene>
<evidence type="ECO:0000256" key="8">
    <source>
        <dbReference type="ARBA" id="ARBA00023136"/>
    </source>
</evidence>
<dbReference type="GO" id="GO:0006011">
    <property type="term" value="P:UDP-alpha-D-glucose metabolic process"/>
    <property type="evidence" value="ECO:0007669"/>
    <property type="project" value="InterPro"/>
</dbReference>
<keyword evidence="3" id="KW-0997">Cell inner membrane</keyword>
<dbReference type="PANTHER" id="PTHR43867:SF2">
    <property type="entry name" value="CELLULOSE SYNTHASE CATALYTIC SUBUNIT A [UDP-FORMING]"/>
    <property type="match status" value="1"/>
</dbReference>
<dbReference type="PRINTS" id="PR01439">
    <property type="entry name" value="CELLSNTHASEA"/>
</dbReference>
<protein>
    <submittedName>
        <fullName evidence="11">Glycosyltransferase</fullName>
    </submittedName>
</protein>
<feature type="transmembrane region" description="Helical" evidence="9">
    <location>
        <begin position="36"/>
        <end position="54"/>
    </location>
</feature>
<dbReference type="AlphaFoldDB" id="A0A4S4BHP9"/>
<comment type="subcellular location">
    <subcellularLocation>
        <location evidence="1">Endomembrane system</location>
        <topology evidence="1">Multi-pass membrane protein</topology>
    </subcellularLocation>
</comment>
<evidence type="ECO:0000256" key="3">
    <source>
        <dbReference type="ARBA" id="ARBA00022519"/>
    </source>
</evidence>
<evidence type="ECO:0000256" key="4">
    <source>
        <dbReference type="ARBA" id="ARBA00022676"/>
    </source>
</evidence>
<evidence type="ECO:0000256" key="7">
    <source>
        <dbReference type="ARBA" id="ARBA00022989"/>
    </source>
</evidence>
<dbReference type="GO" id="GO:0035438">
    <property type="term" value="F:cyclic-di-GMP binding"/>
    <property type="evidence" value="ECO:0007669"/>
    <property type="project" value="InterPro"/>
</dbReference>
<dbReference type="Gene3D" id="3.90.550.10">
    <property type="entry name" value="Spore Coat Polysaccharide Biosynthesis Protein SpsA, Chain A"/>
    <property type="match status" value="1"/>
</dbReference>
<comment type="caution">
    <text evidence="11">The sequence shown here is derived from an EMBL/GenBank/DDBJ whole genome shotgun (WGS) entry which is preliminary data.</text>
</comment>
<organism evidence="11 12">
    <name type="scientific">Cohnella fermenti</name>
    <dbReference type="NCBI Taxonomy" id="2565925"/>
    <lineage>
        <taxon>Bacteria</taxon>
        <taxon>Bacillati</taxon>
        <taxon>Bacillota</taxon>
        <taxon>Bacilli</taxon>
        <taxon>Bacillales</taxon>
        <taxon>Paenibacillaceae</taxon>
        <taxon>Cohnella</taxon>
    </lineage>
</organism>
<keyword evidence="5 11" id="KW-0808">Transferase</keyword>
<keyword evidence="6 9" id="KW-0812">Transmembrane</keyword>
<dbReference type="OrthoDB" id="9766299at2"/>
<feature type="transmembrane region" description="Helical" evidence="9">
    <location>
        <begin position="385"/>
        <end position="406"/>
    </location>
</feature>
<feature type="domain" description="PilZ" evidence="10">
    <location>
        <begin position="550"/>
        <end position="648"/>
    </location>
</feature>
<evidence type="ECO:0000259" key="10">
    <source>
        <dbReference type="Pfam" id="PF07238"/>
    </source>
</evidence>
<feature type="transmembrane region" description="Helical" evidence="9">
    <location>
        <begin position="418"/>
        <end position="436"/>
    </location>
</feature>
<dbReference type="SUPFAM" id="SSF53448">
    <property type="entry name" value="Nucleotide-diphospho-sugar transferases"/>
    <property type="match status" value="1"/>
</dbReference>
<keyword evidence="7 9" id="KW-1133">Transmembrane helix</keyword>
<evidence type="ECO:0000256" key="1">
    <source>
        <dbReference type="ARBA" id="ARBA00004127"/>
    </source>
</evidence>
<dbReference type="Pfam" id="PF13641">
    <property type="entry name" value="Glyco_tranf_2_3"/>
    <property type="match status" value="1"/>
</dbReference>
<dbReference type="GO" id="GO:0005886">
    <property type="term" value="C:plasma membrane"/>
    <property type="evidence" value="ECO:0007669"/>
    <property type="project" value="UniProtKB-SubCell"/>
</dbReference>
<accession>A0A4S4BHP9</accession>
<dbReference type="Pfam" id="PF07238">
    <property type="entry name" value="PilZ"/>
    <property type="match status" value="1"/>
</dbReference>
<name>A0A4S4BHP9_9BACL</name>
<dbReference type="PANTHER" id="PTHR43867">
    <property type="entry name" value="CELLULOSE SYNTHASE CATALYTIC SUBUNIT A [UDP-FORMING]"/>
    <property type="match status" value="1"/>
</dbReference>
<dbReference type="InterPro" id="IPR009875">
    <property type="entry name" value="PilZ_domain"/>
</dbReference>
<dbReference type="GO" id="GO:0012505">
    <property type="term" value="C:endomembrane system"/>
    <property type="evidence" value="ECO:0007669"/>
    <property type="project" value="UniProtKB-SubCell"/>
</dbReference>
<keyword evidence="8 9" id="KW-0472">Membrane</keyword>
<keyword evidence="2" id="KW-1003">Cell membrane</keyword>
<dbReference type="Gene3D" id="2.40.10.220">
    <property type="entry name" value="predicted glycosyltransferase like domains"/>
    <property type="match status" value="1"/>
</dbReference>
<feature type="transmembrane region" description="Helical" evidence="9">
    <location>
        <begin position="66"/>
        <end position="87"/>
    </location>
</feature>
<dbReference type="CDD" id="cd06421">
    <property type="entry name" value="CESA_CelA_like"/>
    <property type="match status" value="1"/>
</dbReference>
<dbReference type="InterPro" id="IPR050321">
    <property type="entry name" value="Glycosyltr_2/OpgH_subfam"/>
</dbReference>
<reference evidence="11 12" key="1">
    <citation type="submission" date="2019-04" db="EMBL/GenBank/DDBJ databases">
        <title>Cohnella sp. nov. isolated from preserved vegetables.</title>
        <authorList>
            <person name="Lin S.-Y."/>
            <person name="Hung M.-H."/>
            <person name="Young C.-C."/>
        </authorList>
    </citation>
    <scope>NUCLEOTIDE SEQUENCE [LARGE SCALE GENOMIC DNA]</scope>
    <source>
        <strain evidence="11 12">CC-MHH1044</strain>
    </source>
</reference>
<evidence type="ECO:0000256" key="2">
    <source>
        <dbReference type="ARBA" id="ARBA00022475"/>
    </source>
</evidence>
<evidence type="ECO:0000313" key="11">
    <source>
        <dbReference type="EMBL" id="THF74051.1"/>
    </source>
</evidence>
<dbReference type="InterPro" id="IPR003919">
    <property type="entry name" value="Cell_synth_A"/>
</dbReference>
<dbReference type="EMBL" id="SSOB01000045">
    <property type="protein sequence ID" value="THF74051.1"/>
    <property type="molecule type" value="Genomic_DNA"/>
</dbReference>
<dbReference type="GO" id="GO:0016759">
    <property type="term" value="F:cellulose synthase activity"/>
    <property type="evidence" value="ECO:0007669"/>
    <property type="project" value="InterPro"/>
</dbReference>
<keyword evidence="12" id="KW-1185">Reference proteome</keyword>